<gene>
    <name evidence="1" type="ordered locus">M5M_06625</name>
</gene>
<dbReference type="HOGENOM" id="CLU_959542_0_0_6"/>
<evidence type="ECO:0000313" key="1">
    <source>
        <dbReference type="EMBL" id="AFU98520.1"/>
    </source>
</evidence>
<reference evidence="1 2" key="1">
    <citation type="journal article" date="2013" name="Genome Announc.">
        <title>Complete genome sequence of Simiduia agarivorans SA1(T), a marine bacterium able to degrade a variety of polysaccharides.</title>
        <authorList>
            <person name="Lin S.Y."/>
            <person name="Shieh W.Y."/>
            <person name="Chen J.S."/>
            <person name="Tang S.L."/>
        </authorList>
    </citation>
    <scope>NUCLEOTIDE SEQUENCE [LARGE SCALE GENOMIC DNA]</scope>
    <source>
        <strain evidence="2">DSM 21679 / JCM 13881 / BCRC 17597 / SA1</strain>
    </source>
</reference>
<sequence length="278" mass="31374">MLTTISATRIRLRAPKYPVNGVLPYSWLASKVSIEAAGNIIEFTAPPHYPMTPGANRAIQAKRDVVEHGRSYDVPKAGTPPIIESWRSFFRTWAFNAPWWGGTVAQLSLMVEIVKPKRLKESADLLSYPALKYAIEEYIEANYHHIYVNNERINMYSKPDNWAVGSTKNSPYISLSMLRQGEHIRHILKFIPLNKEYFVCFCFVLDRQGRATDEQEIEKQIPAAPMIKLINGIMSSVEIQRKGVDDPESGFSEHRFIEEAKANPLASSDSGSVSLMAS</sequence>
<keyword evidence="2" id="KW-1185">Reference proteome</keyword>
<dbReference type="STRING" id="1117647.M5M_06625"/>
<dbReference type="OrthoDB" id="5727024at2"/>
<dbReference type="KEGG" id="saga:M5M_06625"/>
<dbReference type="EMBL" id="CP003746">
    <property type="protein sequence ID" value="AFU98520.1"/>
    <property type="molecule type" value="Genomic_DNA"/>
</dbReference>
<dbReference type="RefSeq" id="WP_015046693.1">
    <property type="nucleotide sequence ID" value="NC_018868.3"/>
</dbReference>
<name>K4KJW3_SIMAS</name>
<protein>
    <submittedName>
        <fullName evidence="1">Uncharacterized protein</fullName>
    </submittedName>
</protein>
<evidence type="ECO:0000313" key="2">
    <source>
        <dbReference type="Proteomes" id="UP000000466"/>
    </source>
</evidence>
<dbReference type="AlphaFoldDB" id="K4KJW3"/>
<accession>K4KJW3</accession>
<proteinExistence type="predicted"/>
<dbReference type="Proteomes" id="UP000000466">
    <property type="component" value="Chromosome"/>
</dbReference>
<organism evidence="1 2">
    <name type="scientific">Simiduia agarivorans (strain DSM 21679 / JCM 13881 / BCRC 17597 / SA1)</name>
    <dbReference type="NCBI Taxonomy" id="1117647"/>
    <lineage>
        <taxon>Bacteria</taxon>
        <taxon>Pseudomonadati</taxon>
        <taxon>Pseudomonadota</taxon>
        <taxon>Gammaproteobacteria</taxon>
        <taxon>Cellvibrionales</taxon>
        <taxon>Cellvibrionaceae</taxon>
        <taxon>Simiduia</taxon>
    </lineage>
</organism>